<protein>
    <submittedName>
        <fullName evidence="2">Uncharacterized protein</fullName>
    </submittedName>
</protein>
<dbReference type="Proteomes" id="UP000814176">
    <property type="component" value="Unassembled WGS sequence"/>
</dbReference>
<dbReference type="EMBL" id="JADCUA010000055">
    <property type="protein sequence ID" value="KAH9828610.1"/>
    <property type="molecule type" value="Genomic_DNA"/>
</dbReference>
<evidence type="ECO:0000256" key="1">
    <source>
        <dbReference type="SAM" id="MobiDB-lite"/>
    </source>
</evidence>
<name>A0ABQ8JX24_9APHY</name>
<feature type="compositionally biased region" description="Basic and acidic residues" evidence="1">
    <location>
        <begin position="157"/>
        <end position="166"/>
    </location>
</feature>
<dbReference type="RefSeq" id="XP_047772283.1">
    <property type="nucleotide sequence ID" value="XM_047921965.1"/>
</dbReference>
<evidence type="ECO:0000313" key="3">
    <source>
        <dbReference type="Proteomes" id="UP000814176"/>
    </source>
</evidence>
<proteinExistence type="predicted"/>
<gene>
    <name evidence="2" type="ORF">C8Q71DRAFT_728551</name>
</gene>
<reference evidence="2 3" key="1">
    <citation type="journal article" date="2021" name="Environ. Microbiol.">
        <title>Gene family expansions and transcriptome signatures uncover fungal adaptations to wood decay.</title>
        <authorList>
            <person name="Hage H."/>
            <person name="Miyauchi S."/>
            <person name="Viragh M."/>
            <person name="Drula E."/>
            <person name="Min B."/>
            <person name="Chaduli D."/>
            <person name="Navarro D."/>
            <person name="Favel A."/>
            <person name="Norest M."/>
            <person name="Lesage-Meessen L."/>
            <person name="Balint B."/>
            <person name="Merenyi Z."/>
            <person name="de Eugenio L."/>
            <person name="Morin E."/>
            <person name="Martinez A.T."/>
            <person name="Baldrian P."/>
            <person name="Stursova M."/>
            <person name="Martinez M.J."/>
            <person name="Novotny C."/>
            <person name="Magnuson J.K."/>
            <person name="Spatafora J.W."/>
            <person name="Maurice S."/>
            <person name="Pangilinan J."/>
            <person name="Andreopoulos W."/>
            <person name="LaButti K."/>
            <person name="Hundley H."/>
            <person name="Na H."/>
            <person name="Kuo A."/>
            <person name="Barry K."/>
            <person name="Lipzen A."/>
            <person name="Henrissat B."/>
            <person name="Riley R."/>
            <person name="Ahrendt S."/>
            <person name="Nagy L.G."/>
            <person name="Grigoriev I.V."/>
            <person name="Martin F."/>
            <person name="Rosso M.N."/>
        </authorList>
    </citation>
    <scope>NUCLEOTIDE SEQUENCE [LARGE SCALE GENOMIC DNA]</scope>
    <source>
        <strain evidence="2 3">CIRM-BRFM 1785</strain>
    </source>
</reference>
<feature type="compositionally biased region" description="Basic and acidic residues" evidence="1">
    <location>
        <begin position="173"/>
        <end position="187"/>
    </location>
</feature>
<sequence>MPGPLAMAMEEIRRDKDLTRNRQTRRNCLSGAFGVAGLGTSEFTATGSSAMSVKGMPLGICLVAALGWEGGRRTWSTMLIGVMLELLTRRMRLLWACWPSTPTPLSPFAPPPVKSEAFDPYTDDPLLFEFKAPKRKSEIDPYRDEEHHLGPKKVKVDHHWRDEKPLPRSKFPSRKEKTDIELEEQRSKEHPPIECGFMLSAVPLHIHHKRRCFRLPGVWALPSESPPNQSFTQKSKPTRVKPLCDSIQTVCSDEEFIPGLDFL</sequence>
<dbReference type="GeneID" id="72002697"/>
<organism evidence="2 3">
    <name type="scientific">Rhodofomes roseus</name>
    <dbReference type="NCBI Taxonomy" id="34475"/>
    <lineage>
        <taxon>Eukaryota</taxon>
        <taxon>Fungi</taxon>
        <taxon>Dikarya</taxon>
        <taxon>Basidiomycota</taxon>
        <taxon>Agaricomycotina</taxon>
        <taxon>Agaricomycetes</taxon>
        <taxon>Polyporales</taxon>
        <taxon>Rhodofomes</taxon>
    </lineage>
</organism>
<keyword evidence="3" id="KW-1185">Reference proteome</keyword>
<evidence type="ECO:0000313" key="2">
    <source>
        <dbReference type="EMBL" id="KAH9828610.1"/>
    </source>
</evidence>
<feature type="region of interest" description="Disordered" evidence="1">
    <location>
        <begin position="153"/>
        <end position="187"/>
    </location>
</feature>
<comment type="caution">
    <text evidence="2">The sequence shown here is derived from an EMBL/GenBank/DDBJ whole genome shotgun (WGS) entry which is preliminary data.</text>
</comment>
<accession>A0ABQ8JX24</accession>